<dbReference type="SMART" id="SM00418">
    <property type="entry name" value="HTH_ARSR"/>
    <property type="match status" value="1"/>
</dbReference>
<dbReference type="Pfam" id="PF01022">
    <property type="entry name" value="HTH_5"/>
    <property type="match status" value="1"/>
</dbReference>
<dbReference type="Proteomes" id="UP000270468">
    <property type="component" value="Unassembled WGS sequence"/>
</dbReference>
<evidence type="ECO:0000313" key="6">
    <source>
        <dbReference type="Proteomes" id="UP000270468"/>
    </source>
</evidence>
<protein>
    <submittedName>
        <fullName evidence="5">HTH-type transcriptional repressor AseR</fullName>
    </submittedName>
</protein>
<dbReference type="GO" id="GO:0003677">
    <property type="term" value="F:DNA binding"/>
    <property type="evidence" value="ECO:0007669"/>
    <property type="project" value="UniProtKB-KW"/>
</dbReference>
<evidence type="ECO:0000256" key="2">
    <source>
        <dbReference type="ARBA" id="ARBA00023125"/>
    </source>
</evidence>
<feature type="domain" description="HTH arsR-type" evidence="4">
    <location>
        <begin position="4"/>
        <end position="99"/>
    </location>
</feature>
<dbReference type="AlphaFoldDB" id="A0A3P5XBQ1"/>
<evidence type="ECO:0000256" key="1">
    <source>
        <dbReference type="ARBA" id="ARBA00023015"/>
    </source>
</evidence>
<dbReference type="InterPro" id="IPR036390">
    <property type="entry name" value="WH_DNA-bd_sf"/>
</dbReference>
<dbReference type="InterPro" id="IPR036388">
    <property type="entry name" value="WH-like_DNA-bd_sf"/>
</dbReference>
<dbReference type="GO" id="GO:0003700">
    <property type="term" value="F:DNA-binding transcription factor activity"/>
    <property type="evidence" value="ECO:0007669"/>
    <property type="project" value="InterPro"/>
</dbReference>
<dbReference type="Gene3D" id="1.10.10.10">
    <property type="entry name" value="Winged helix-like DNA-binding domain superfamily/Winged helix DNA-binding domain"/>
    <property type="match status" value="1"/>
</dbReference>
<dbReference type="RefSeq" id="WP_124071372.1">
    <property type="nucleotide sequence ID" value="NZ_CBCRXF010000008.1"/>
</dbReference>
<dbReference type="SUPFAM" id="SSF46785">
    <property type="entry name" value="Winged helix' DNA-binding domain"/>
    <property type="match status" value="1"/>
</dbReference>
<dbReference type="InterPro" id="IPR051081">
    <property type="entry name" value="HTH_MetalResp_TranReg"/>
</dbReference>
<dbReference type="NCBIfam" id="NF033788">
    <property type="entry name" value="HTH_metalloreg"/>
    <property type="match status" value="1"/>
</dbReference>
<organism evidence="5 6">
    <name type="scientific">Filibacter tadaridae</name>
    <dbReference type="NCBI Taxonomy" id="2483811"/>
    <lineage>
        <taxon>Bacteria</taxon>
        <taxon>Bacillati</taxon>
        <taxon>Bacillota</taxon>
        <taxon>Bacilli</taxon>
        <taxon>Bacillales</taxon>
        <taxon>Caryophanaceae</taxon>
        <taxon>Filibacter</taxon>
    </lineage>
</organism>
<evidence type="ECO:0000259" key="4">
    <source>
        <dbReference type="PROSITE" id="PS50987"/>
    </source>
</evidence>
<name>A0A3P5XBQ1_9BACL</name>
<dbReference type="OrthoDB" id="9798835at2"/>
<dbReference type="InterPro" id="IPR011991">
    <property type="entry name" value="ArsR-like_HTH"/>
</dbReference>
<dbReference type="PANTHER" id="PTHR33154:SF18">
    <property type="entry name" value="ARSENICAL RESISTANCE OPERON REPRESSOR"/>
    <property type="match status" value="1"/>
</dbReference>
<dbReference type="CDD" id="cd00090">
    <property type="entry name" value="HTH_ARSR"/>
    <property type="match status" value="1"/>
</dbReference>
<keyword evidence="3" id="KW-0804">Transcription</keyword>
<evidence type="ECO:0000313" key="5">
    <source>
        <dbReference type="EMBL" id="VDC32018.1"/>
    </source>
</evidence>
<accession>A0A3P5XBQ1</accession>
<reference evidence="5 6" key="1">
    <citation type="submission" date="2018-11" db="EMBL/GenBank/DDBJ databases">
        <authorList>
            <person name="Criscuolo A."/>
        </authorList>
    </citation>
    <scope>NUCLEOTIDE SEQUENCE [LARGE SCALE GENOMIC DNA]</scope>
    <source>
        <strain evidence="5">ATB-66</strain>
    </source>
</reference>
<evidence type="ECO:0000256" key="3">
    <source>
        <dbReference type="ARBA" id="ARBA00023163"/>
    </source>
</evidence>
<dbReference type="PRINTS" id="PR00778">
    <property type="entry name" value="HTHARSR"/>
</dbReference>
<gene>
    <name evidence="5" type="primary">aseR</name>
    <name evidence="5" type="ORF">FILTAD_02558</name>
</gene>
<dbReference type="EMBL" id="UXAV01000043">
    <property type="protein sequence ID" value="VDC32018.1"/>
    <property type="molecule type" value="Genomic_DNA"/>
</dbReference>
<proteinExistence type="predicted"/>
<sequence>MIETELIDMQRASQLLKLLGDKTRLTMMKLLQSHECCVCEFVEIFNMSQPAISQHLRKLKDIELVKEQRKGQWIFYSINKGHEDYPLIQSILGHLPEQKDSIAELEAQGLRICCK</sequence>
<keyword evidence="6" id="KW-1185">Reference proteome</keyword>
<dbReference type="PROSITE" id="PS50987">
    <property type="entry name" value="HTH_ARSR_2"/>
    <property type="match status" value="1"/>
</dbReference>
<dbReference type="InterPro" id="IPR001845">
    <property type="entry name" value="HTH_ArsR_DNA-bd_dom"/>
</dbReference>
<keyword evidence="1" id="KW-0805">Transcription regulation</keyword>
<dbReference type="PANTHER" id="PTHR33154">
    <property type="entry name" value="TRANSCRIPTIONAL REGULATOR, ARSR FAMILY"/>
    <property type="match status" value="1"/>
</dbReference>
<keyword evidence="2" id="KW-0238">DNA-binding</keyword>